<protein>
    <submittedName>
        <fullName evidence="1">Uncharacterized protein</fullName>
    </submittedName>
</protein>
<accession>A0AA90UU54</accession>
<gene>
    <name evidence="1" type="ORF">F7D71_06760</name>
</gene>
<evidence type="ECO:0000313" key="2">
    <source>
        <dbReference type="Proteomes" id="UP000423156"/>
    </source>
</evidence>
<organism evidence="1 2">
    <name type="scientific">Segatella copri</name>
    <dbReference type="NCBI Taxonomy" id="165179"/>
    <lineage>
        <taxon>Bacteria</taxon>
        <taxon>Pseudomonadati</taxon>
        <taxon>Bacteroidota</taxon>
        <taxon>Bacteroidia</taxon>
        <taxon>Bacteroidales</taxon>
        <taxon>Prevotellaceae</taxon>
        <taxon>Segatella</taxon>
    </lineage>
</organism>
<comment type="caution">
    <text evidence="1">The sequence shown here is derived from an EMBL/GenBank/DDBJ whole genome shotgun (WGS) entry which is preliminary data.</text>
</comment>
<name>A0AA90UU54_9BACT</name>
<sequence length="125" mass="15126">MNKQRMIEWIATCDTGISSMTMWSALMGVKRKKDLDIPKDNSDFRRCYDMVEYGHVTLDELQVVKKQYPWFAPVVDNWKELSLLFEEELDKRLYIRIRQLCKESYAIRYEVKGGLYYERGFWYNV</sequence>
<dbReference type="AlphaFoldDB" id="A0AA90UU54"/>
<dbReference type="Proteomes" id="UP000423156">
    <property type="component" value="Unassembled WGS sequence"/>
</dbReference>
<evidence type="ECO:0000313" key="1">
    <source>
        <dbReference type="EMBL" id="MQN77565.1"/>
    </source>
</evidence>
<reference evidence="2" key="1">
    <citation type="submission" date="2019-09" db="EMBL/GenBank/DDBJ databases">
        <title>Distinct polysaccharide growth profiles of human intestinal Prevotella copri isolates.</title>
        <authorList>
            <person name="Fehlner-Peach H."/>
            <person name="Magnabosco C."/>
            <person name="Raghavan V."/>
            <person name="Scher J.U."/>
            <person name="Tett A."/>
            <person name="Cox L.M."/>
            <person name="Gottsegen C."/>
            <person name="Watters A."/>
            <person name="Wiltshire- Gordon J.D."/>
            <person name="Segata N."/>
            <person name="Bonneau R."/>
            <person name="Littman D.R."/>
        </authorList>
    </citation>
    <scope>NUCLEOTIDE SEQUENCE [LARGE SCALE GENOMIC DNA]</scope>
    <source>
        <strain evidence="2">BU41712</strain>
    </source>
</reference>
<proteinExistence type="predicted"/>
<dbReference type="EMBL" id="VZBZ01000090">
    <property type="protein sequence ID" value="MQN77565.1"/>
    <property type="molecule type" value="Genomic_DNA"/>
</dbReference>
<dbReference type="RefSeq" id="WP_153092710.1">
    <property type="nucleotide sequence ID" value="NZ_JBALKJ010000003.1"/>
</dbReference>